<evidence type="ECO:0000313" key="1">
    <source>
        <dbReference type="EMBL" id="MXR52206.1"/>
    </source>
</evidence>
<proteinExistence type="predicted"/>
<dbReference type="AlphaFoldDB" id="A0A6B0T7M1"/>
<gene>
    <name evidence="1" type="ORF">GRX03_11410</name>
</gene>
<dbReference type="InterPro" id="IPR043851">
    <property type="entry name" value="DUF5813"/>
</dbReference>
<dbReference type="Proteomes" id="UP000466535">
    <property type="component" value="Unassembled WGS sequence"/>
</dbReference>
<dbReference type="RefSeq" id="WP_159764336.1">
    <property type="nucleotide sequence ID" value="NZ_WUUT01000004.1"/>
</dbReference>
<comment type="caution">
    <text evidence="1">The sequence shown here is derived from an EMBL/GenBank/DDBJ whole genome shotgun (WGS) entry which is preliminary data.</text>
</comment>
<dbReference type="EMBL" id="WUUT01000004">
    <property type="protein sequence ID" value="MXR52206.1"/>
    <property type="molecule type" value="Genomic_DNA"/>
</dbReference>
<organism evidence="1 2">
    <name type="scientific">Halovenus carboxidivorans</name>
    <dbReference type="NCBI Taxonomy" id="2692199"/>
    <lineage>
        <taxon>Archaea</taxon>
        <taxon>Methanobacteriati</taxon>
        <taxon>Methanobacteriota</taxon>
        <taxon>Stenosarchaea group</taxon>
        <taxon>Halobacteria</taxon>
        <taxon>Halobacteriales</taxon>
        <taxon>Haloarculaceae</taxon>
        <taxon>Halovenus</taxon>
    </lineage>
</organism>
<dbReference type="Pfam" id="PF19130">
    <property type="entry name" value="DUF5813"/>
    <property type="match status" value="1"/>
</dbReference>
<evidence type="ECO:0008006" key="3">
    <source>
        <dbReference type="Google" id="ProtNLM"/>
    </source>
</evidence>
<dbReference type="OrthoDB" id="213744at2157"/>
<keyword evidence="2" id="KW-1185">Reference proteome</keyword>
<protein>
    <recommendedName>
        <fullName evidence="3">YbjN domain-containing protein</fullName>
    </recommendedName>
</protein>
<name>A0A6B0T7M1_9EURY</name>
<sequence>MTEEIPDSAREAFEAHEKITATEEGYAVDTTVFDGYVRASDGPDWKNTYTVTVFVPTLSAAAAEAVGPAVEDGWRDTLERRLGDAPQSTRAAVDLHDLSVEEIDDELQITFTFEFGNADRAAEIAKTFVEYVEGTYVEGIVPGYEYEPPVADLLSEASQADDSSARRGGTPL</sequence>
<reference evidence="1 2" key="1">
    <citation type="submission" date="2019-12" db="EMBL/GenBank/DDBJ databases">
        <title>Isolation and characterization of three novel carbon monoxide-oxidizing members of Halobacteria from salione crusts and soils.</title>
        <authorList>
            <person name="Myers M.R."/>
            <person name="King G.M."/>
        </authorList>
    </citation>
    <scope>NUCLEOTIDE SEQUENCE [LARGE SCALE GENOMIC DNA]</scope>
    <source>
        <strain evidence="1 2">WSH3</strain>
    </source>
</reference>
<evidence type="ECO:0000313" key="2">
    <source>
        <dbReference type="Proteomes" id="UP000466535"/>
    </source>
</evidence>
<accession>A0A6B0T7M1</accession>